<gene>
    <name evidence="1" type="ORF">DPM35_06615</name>
</gene>
<sequence length="187" mass="21070">MAQGVEGMKKSDQFLQLAQMIGLPTNATDDRLAQQAKDDFGVQRDHIQALMDSANWLVSRPQVEVFPLLNQLGNLVVEWQPVGYESVCYKSQEFEPRFFGRYETSRALGPQYGHRPVSELMYFKEPVAYLRRSGVNSAASFALICGIQARFEELRSEISRSLSVVCESRISAVLRGDEAWIEVSDAT</sequence>
<accession>A0A330GZ75</accession>
<organism evidence="1 2">
    <name type="scientific">Mesorhizobium atlanticum</name>
    <dbReference type="NCBI Taxonomy" id="2233532"/>
    <lineage>
        <taxon>Bacteria</taxon>
        <taxon>Pseudomonadati</taxon>
        <taxon>Pseudomonadota</taxon>
        <taxon>Alphaproteobacteria</taxon>
        <taxon>Hyphomicrobiales</taxon>
        <taxon>Phyllobacteriaceae</taxon>
        <taxon>Mesorhizobium</taxon>
    </lineage>
</organism>
<name>A0A330GZ75_9HYPH</name>
<evidence type="ECO:0000313" key="1">
    <source>
        <dbReference type="EMBL" id="RAZ78253.1"/>
    </source>
</evidence>
<reference evidence="1 2" key="1">
    <citation type="submission" date="2018-07" db="EMBL/GenBank/DDBJ databases">
        <title>Diversity of Mesorhizobium strains in Brazil.</title>
        <authorList>
            <person name="Helene L.C.F."/>
            <person name="Dall'Agnol R."/>
            <person name="Delamuta J.R.M."/>
            <person name="Hungria M."/>
        </authorList>
    </citation>
    <scope>NUCLEOTIDE SEQUENCE [LARGE SCALE GENOMIC DNA]</scope>
    <source>
        <strain evidence="1 2">CNPSo 3140</strain>
    </source>
</reference>
<evidence type="ECO:0000313" key="2">
    <source>
        <dbReference type="Proteomes" id="UP000251956"/>
    </source>
</evidence>
<protein>
    <submittedName>
        <fullName evidence="1">Uncharacterized protein</fullName>
    </submittedName>
</protein>
<dbReference type="Proteomes" id="UP000251956">
    <property type="component" value="Unassembled WGS sequence"/>
</dbReference>
<dbReference type="AlphaFoldDB" id="A0A330GZ75"/>
<keyword evidence="2" id="KW-1185">Reference proteome</keyword>
<proteinExistence type="predicted"/>
<dbReference type="EMBL" id="QMBQ01000002">
    <property type="protein sequence ID" value="RAZ78253.1"/>
    <property type="molecule type" value="Genomic_DNA"/>
</dbReference>
<comment type="caution">
    <text evidence="1">The sequence shown here is derived from an EMBL/GenBank/DDBJ whole genome shotgun (WGS) entry which is preliminary data.</text>
</comment>